<keyword evidence="1" id="KW-0812">Transmembrane</keyword>
<keyword evidence="1" id="KW-0472">Membrane</keyword>
<organism evidence="3 4">
    <name type="scientific">Ancylostoma ceylanicum</name>
    <dbReference type="NCBI Taxonomy" id="53326"/>
    <lineage>
        <taxon>Eukaryota</taxon>
        <taxon>Metazoa</taxon>
        <taxon>Ecdysozoa</taxon>
        <taxon>Nematoda</taxon>
        <taxon>Chromadorea</taxon>
        <taxon>Rhabditida</taxon>
        <taxon>Rhabditina</taxon>
        <taxon>Rhabditomorpha</taxon>
        <taxon>Strongyloidea</taxon>
        <taxon>Ancylostomatidae</taxon>
        <taxon>Ancylostomatinae</taxon>
        <taxon>Ancylostoma</taxon>
    </lineage>
</organism>
<feature type="signal peptide" evidence="2">
    <location>
        <begin position="1"/>
        <end position="19"/>
    </location>
</feature>
<dbReference type="Proteomes" id="UP000024635">
    <property type="component" value="Unassembled WGS sequence"/>
</dbReference>
<proteinExistence type="predicted"/>
<gene>
    <name evidence="3" type="primary">Acey_s0011.g1405</name>
    <name evidence="3" type="ORF">Y032_0011g1405</name>
</gene>
<feature type="chain" id="PRO_5001493454" description="Neurotransmitter-gated ion-channel ligand-binding domain-containing protein" evidence="2">
    <location>
        <begin position="20"/>
        <end position="192"/>
    </location>
</feature>
<dbReference type="OrthoDB" id="5838962at2759"/>
<sequence length="192" mass="21980">MWITSGIGIVFLLFAYAEAQTWMTGDNSTVVGCSTHCSLDDHDLSCWNSTLNFFSKVLIGQLRHYIAVQVDIDQWHRRHGKPDGQDMDEVASQITYSFLSELKPKDIILDTTVTEVAKVLSGRIRNVSDHVITWVPHFQCPIPCEYRRNNFRNLMIASMILNVCMVLVVIPFIVRLIRYQSGWSSETRLINS</sequence>
<evidence type="ECO:0000256" key="1">
    <source>
        <dbReference type="SAM" id="Phobius"/>
    </source>
</evidence>
<comment type="caution">
    <text evidence="3">The sequence shown here is derived from an EMBL/GenBank/DDBJ whole genome shotgun (WGS) entry which is preliminary data.</text>
</comment>
<evidence type="ECO:0000313" key="4">
    <source>
        <dbReference type="Proteomes" id="UP000024635"/>
    </source>
</evidence>
<reference evidence="4" key="1">
    <citation type="journal article" date="2015" name="Nat. Genet.">
        <title>The genome and transcriptome of the zoonotic hookworm Ancylostoma ceylanicum identify infection-specific gene families.</title>
        <authorList>
            <person name="Schwarz E.M."/>
            <person name="Hu Y."/>
            <person name="Antoshechkin I."/>
            <person name="Miller M.M."/>
            <person name="Sternberg P.W."/>
            <person name="Aroian R.V."/>
        </authorList>
    </citation>
    <scope>NUCLEOTIDE SEQUENCE</scope>
    <source>
        <strain evidence="4">HY135</strain>
    </source>
</reference>
<evidence type="ECO:0000256" key="2">
    <source>
        <dbReference type="SAM" id="SignalP"/>
    </source>
</evidence>
<evidence type="ECO:0000313" key="3">
    <source>
        <dbReference type="EMBL" id="EYC25822.1"/>
    </source>
</evidence>
<evidence type="ECO:0008006" key="5">
    <source>
        <dbReference type="Google" id="ProtNLM"/>
    </source>
</evidence>
<keyword evidence="2" id="KW-0732">Signal</keyword>
<dbReference type="STRING" id="53326.A0A016VFK7"/>
<keyword evidence="1" id="KW-1133">Transmembrane helix</keyword>
<name>A0A016VFK7_9BILA</name>
<dbReference type="AlphaFoldDB" id="A0A016VFK7"/>
<feature type="transmembrane region" description="Helical" evidence="1">
    <location>
        <begin position="154"/>
        <end position="174"/>
    </location>
</feature>
<protein>
    <recommendedName>
        <fullName evidence="5">Neurotransmitter-gated ion-channel ligand-binding domain-containing protein</fullName>
    </recommendedName>
</protein>
<keyword evidence="4" id="KW-1185">Reference proteome</keyword>
<accession>A0A016VFK7</accession>
<dbReference type="EMBL" id="JARK01001347">
    <property type="protein sequence ID" value="EYC25822.1"/>
    <property type="molecule type" value="Genomic_DNA"/>
</dbReference>